<dbReference type="Proteomes" id="UP000663193">
    <property type="component" value="Chromosome 23"/>
</dbReference>
<dbReference type="VEuPathDB" id="FungiDB:JI435_162320"/>
<sequence length="295" mass="33335">RDNFQDPVHVMERSCPTSWAPPRTTLTEYGKQCVLPERSKVTYNLEHLKIVVRMMYHGTRRRSRSYLNSGLNAYMTRSQPMGTPSRLTILEPQPAQNCRRRHAKTGSHRQEAEQVRGLAQQQDHQREQRLGPAGRRHGCLRINRNALFHGCRQTHDGYQTRGRTSRAASGSNTGGGTMDSVVDTFVNASSRVHTPDKRSTAFSEWANKLAGDLNHAGIHRRARGQQLDLTFSQSRRMSSSRLLEYAACPASTMQLRQPLHRSSSPDWKALSLPAHSSYKSPWNLPGGIDLKATER</sequence>
<proteinExistence type="predicted"/>
<evidence type="ECO:0000313" key="3">
    <source>
        <dbReference type="Proteomes" id="UP000663193"/>
    </source>
</evidence>
<gene>
    <name evidence="2" type="ORF">JI435_162320</name>
</gene>
<feature type="region of interest" description="Disordered" evidence="1">
    <location>
        <begin position="95"/>
        <end position="133"/>
    </location>
</feature>
<dbReference type="EMBL" id="CP069045">
    <property type="protein sequence ID" value="QRD07716.1"/>
    <property type="molecule type" value="Genomic_DNA"/>
</dbReference>
<name>A0A7U2IDB1_PHANO</name>
<accession>A0A7U2IDB1</accession>
<dbReference type="OrthoDB" id="205639at2759"/>
<reference evidence="3" key="1">
    <citation type="journal article" date="2021" name="BMC Genomics">
        <title>Chromosome-level genome assembly and manually-curated proteome of model necrotroph Parastagonospora nodorum Sn15 reveals a genome-wide trove of candidate effector homologs, and redundancy of virulence-related functions within an accessory chromosome.</title>
        <authorList>
            <person name="Bertazzoni S."/>
            <person name="Jones D.A.B."/>
            <person name="Phan H.T."/>
            <person name="Tan K.-C."/>
            <person name="Hane J.K."/>
        </authorList>
    </citation>
    <scope>NUCLEOTIDE SEQUENCE [LARGE SCALE GENOMIC DNA]</scope>
    <source>
        <strain evidence="3">SN15 / ATCC MYA-4574 / FGSC 10173)</strain>
    </source>
</reference>
<dbReference type="AlphaFoldDB" id="A0A7U2IDB1"/>
<keyword evidence="3" id="KW-1185">Reference proteome</keyword>
<protein>
    <submittedName>
        <fullName evidence="2">Uncharacterized protein</fullName>
    </submittedName>
</protein>
<evidence type="ECO:0000256" key="1">
    <source>
        <dbReference type="SAM" id="MobiDB-lite"/>
    </source>
</evidence>
<feature type="non-terminal residue" evidence="2">
    <location>
        <position position="1"/>
    </location>
</feature>
<feature type="compositionally biased region" description="Basic residues" evidence="1">
    <location>
        <begin position="98"/>
        <end position="107"/>
    </location>
</feature>
<evidence type="ECO:0000313" key="2">
    <source>
        <dbReference type="EMBL" id="QRD07716.1"/>
    </source>
</evidence>
<feature type="region of interest" description="Disordered" evidence="1">
    <location>
        <begin position="156"/>
        <end position="176"/>
    </location>
</feature>
<organism evidence="2 3">
    <name type="scientific">Phaeosphaeria nodorum (strain SN15 / ATCC MYA-4574 / FGSC 10173)</name>
    <name type="common">Glume blotch fungus</name>
    <name type="synonym">Parastagonospora nodorum</name>
    <dbReference type="NCBI Taxonomy" id="321614"/>
    <lineage>
        <taxon>Eukaryota</taxon>
        <taxon>Fungi</taxon>
        <taxon>Dikarya</taxon>
        <taxon>Ascomycota</taxon>
        <taxon>Pezizomycotina</taxon>
        <taxon>Dothideomycetes</taxon>
        <taxon>Pleosporomycetidae</taxon>
        <taxon>Pleosporales</taxon>
        <taxon>Pleosporineae</taxon>
        <taxon>Phaeosphaeriaceae</taxon>
        <taxon>Parastagonospora</taxon>
    </lineage>
</organism>